<keyword evidence="3" id="KW-1185">Reference proteome</keyword>
<feature type="region of interest" description="Disordered" evidence="2">
    <location>
        <begin position="121"/>
        <end position="154"/>
    </location>
</feature>
<keyword evidence="1" id="KW-0175">Coiled coil</keyword>
<evidence type="ECO:0000256" key="2">
    <source>
        <dbReference type="SAM" id="MobiDB-lite"/>
    </source>
</evidence>
<evidence type="ECO:0000313" key="4">
    <source>
        <dbReference type="WBParaSite" id="Minc3s01910g27130"/>
    </source>
</evidence>
<protein>
    <submittedName>
        <fullName evidence="4">Uncharacterized protein</fullName>
    </submittedName>
</protein>
<accession>A0A914MKD2</accession>
<dbReference type="WBParaSite" id="Minc3s01910g27130">
    <property type="protein sequence ID" value="Minc3s01910g27130"/>
    <property type="gene ID" value="Minc3s01910g27130"/>
</dbReference>
<dbReference type="AlphaFoldDB" id="A0A914MKD2"/>
<feature type="coiled-coil region" evidence="1">
    <location>
        <begin position="51"/>
        <end position="78"/>
    </location>
</feature>
<dbReference type="Proteomes" id="UP000887563">
    <property type="component" value="Unplaced"/>
</dbReference>
<organism evidence="3 4">
    <name type="scientific">Meloidogyne incognita</name>
    <name type="common">Southern root-knot nematode worm</name>
    <name type="synonym">Oxyuris incognita</name>
    <dbReference type="NCBI Taxonomy" id="6306"/>
    <lineage>
        <taxon>Eukaryota</taxon>
        <taxon>Metazoa</taxon>
        <taxon>Ecdysozoa</taxon>
        <taxon>Nematoda</taxon>
        <taxon>Chromadorea</taxon>
        <taxon>Rhabditida</taxon>
        <taxon>Tylenchina</taxon>
        <taxon>Tylenchomorpha</taxon>
        <taxon>Tylenchoidea</taxon>
        <taxon>Meloidogynidae</taxon>
        <taxon>Meloidogyninae</taxon>
        <taxon>Meloidogyne</taxon>
        <taxon>Meloidogyne incognita group</taxon>
    </lineage>
</organism>
<feature type="compositionally biased region" description="Polar residues" evidence="2">
    <location>
        <begin position="123"/>
        <end position="133"/>
    </location>
</feature>
<reference evidence="4" key="1">
    <citation type="submission" date="2022-11" db="UniProtKB">
        <authorList>
            <consortium name="WormBaseParasite"/>
        </authorList>
    </citation>
    <scope>IDENTIFICATION</scope>
</reference>
<proteinExistence type="predicted"/>
<name>A0A914MKD2_MELIC</name>
<evidence type="ECO:0000313" key="3">
    <source>
        <dbReference type="Proteomes" id="UP000887563"/>
    </source>
</evidence>
<sequence>MPSSGPIRSQLGPALKALKDHLAAATELLRAGAERDLLQLRGEHHHLGRTLSRVDDLNEKWSNLIDRLEGESLDFEERIYQDFPPPAAGEVVQVRQPHFMEIAEQARGVLNEIEYLLAEPDEASSQASQGSRRTLTETEQQEQHQSVLEHQSVHSEQINQHFNHQPNQQINQQLNQQPYQQVNNQFNQQQYQQVN</sequence>
<evidence type="ECO:0000256" key="1">
    <source>
        <dbReference type="SAM" id="Coils"/>
    </source>
</evidence>